<dbReference type="Gene3D" id="1.20.970.10">
    <property type="entry name" value="Transferase, Pyrimidine Nucleoside Phosphorylase, Chain C"/>
    <property type="match status" value="1"/>
</dbReference>
<feature type="binding site" evidence="5">
    <location>
        <begin position="83"/>
        <end position="84"/>
    </location>
    <ligand>
        <name>5-phospho-alpha-D-ribose 1-diphosphate</name>
        <dbReference type="ChEBI" id="CHEBI:58017"/>
    </ligand>
</feature>
<organism evidence="8 9">
    <name type="scientific">Caldicellulosiruptor morganii</name>
    <dbReference type="NCBI Taxonomy" id="1387555"/>
    <lineage>
        <taxon>Bacteria</taxon>
        <taxon>Bacillati</taxon>
        <taxon>Bacillota</taxon>
        <taxon>Bacillota incertae sedis</taxon>
        <taxon>Caldicellulosiruptorales</taxon>
        <taxon>Caldicellulosiruptoraceae</taxon>
        <taxon>Caldicellulosiruptor</taxon>
    </lineage>
</organism>
<dbReference type="NCBIfam" id="TIGR01245">
    <property type="entry name" value="trpD"/>
    <property type="match status" value="1"/>
</dbReference>
<proteinExistence type="inferred from homology"/>
<feature type="binding site" evidence="5">
    <location>
        <position position="111"/>
    </location>
    <ligand>
        <name>anthranilate</name>
        <dbReference type="ChEBI" id="CHEBI:16567"/>
        <label>1</label>
    </ligand>
</feature>
<evidence type="ECO:0000256" key="5">
    <source>
        <dbReference type="HAMAP-Rule" id="MF_00211"/>
    </source>
</evidence>
<keyword evidence="4 5" id="KW-0057">Aromatic amino acid biosynthesis</keyword>
<comment type="subunit">
    <text evidence="5">Homodimer.</text>
</comment>
<dbReference type="SUPFAM" id="SSF47648">
    <property type="entry name" value="Nucleoside phosphorylase/phosphoribosyltransferase N-terminal domain"/>
    <property type="match status" value="1"/>
</dbReference>
<dbReference type="EMBL" id="CP113865">
    <property type="protein sequence ID" value="WAM34686.1"/>
    <property type="molecule type" value="Genomic_DNA"/>
</dbReference>
<comment type="function">
    <text evidence="5">Catalyzes the transfer of the phosphoribosyl group of 5-phosphorylribose-1-pyrophosphate (PRPP) to anthranilate to yield N-(5'-phosphoribosyl)-anthranilate (PRA).</text>
</comment>
<dbReference type="Pfam" id="PF00591">
    <property type="entry name" value="Glycos_transf_3"/>
    <property type="match status" value="1"/>
</dbReference>
<keyword evidence="5" id="KW-0479">Metal-binding</keyword>
<dbReference type="RefSeq" id="WP_045169247.1">
    <property type="nucleotide sequence ID" value="NZ_CP113865.1"/>
</dbReference>
<evidence type="ECO:0000256" key="3">
    <source>
        <dbReference type="ARBA" id="ARBA00022822"/>
    </source>
</evidence>
<evidence type="ECO:0000256" key="2">
    <source>
        <dbReference type="ARBA" id="ARBA00022679"/>
    </source>
</evidence>
<feature type="domain" description="Glycosyl transferase family 3 N-terminal" evidence="7">
    <location>
        <begin position="3"/>
        <end position="65"/>
    </location>
</feature>
<evidence type="ECO:0000313" key="9">
    <source>
        <dbReference type="Proteomes" id="UP001164909"/>
    </source>
</evidence>
<feature type="binding site" evidence="5">
    <location>
        <begin position="108"/>
        <end position="116"/>
    </location>
    <ligand>
        <name>5-phospho-alpha-D-ribose 1-diphosphate</name>
        <dbReference type="ChEBI" id="CHEBI:58017"/>
    </ligand>
</feature>
<evidence type="ECO:0000259" key="7">
    <source>
        <dbReference type="Pfam" id="PF02885"/>
    </source>
</evidence>
<dbReference type="Gene3D" id="3.40.1030.10">
    <property type="entry name" value="Nucleoside phosphorylase/phosphoribosyltransferase catalytic domain"/>
    <property type="match status" value="1"/>
</dbReference>
<dbReference type="SUPFAM" id="SSF52418">
    <property type="entry name" value="Nucleoside phosphorylase/phosphoribosyltransferase catalytic domain"/>
    <property type="match status" value="1"/>
</dbReference>
<dbReference type="InterPro" id="IPR036320">
    <property type="entry name" value="Glycosyl_Trfase_fam3_N_dom_sf"/>
</dbReference>
<feature type="binding site" evidence="5">
    <location>
        <position position="120"/>
    </location>
    <ligand>
        <name>5-phospho-alpha-D-ribose 1-diphosphate</name>
        <dbReference type="ChEBI" id="CHEBI:58017"/>
    </ligand>
</feature>
<dbReference type="Proteomes" id="UP001164909">
    <property type="component" value="Chromosome"/>
</dbReference>
<gene>
    <name evidence="5 8" type="primary">trpD</name>
    <name evidence="8" type="ORF">OTK00_000919</name>
</gene>
<feature type="binding site" evidence="5">
    <location>
        <position position="166"/>
    </location>
    <ligand>
        <name>anthranilate</name>
        <dbReference type="ChEBI" id="CHEBI:16567"/>
        <label>2</label>
    </ligand>
</feature>
<keyword evidence="2 5" id="KW-0808">Transferase</keyword>
<sequence>MLKEVLEAVTSKKDLDYVQVRNLLDSILEGELDEIKFGAFLAALKTKGETKEEISAFVDAFYERALKIEYHHPKTIDTCGTGGDGKGTFNISTAVAIVLSCFDLKVAKHGNRSITSNSGSADILENLGVDIQAPPEKILRGLEKFNFAFLFAPLYHPATRKVANVRKGLGIRTVFNILGPLLNPISLNYQVVGAFDFDAQEKIASVLRGKRKRAAAIHSLDGLDEISVSEKTRILELQGENIKEYYIDPQEYGIKYRLDEIKGFSPEENAKILMSILSGEVSAYYWAVVLNSAFALYIAEVAKDVEEGIKLCRNVIEKKEALLKLRDLQQHYKMGA</sequence>
<feature type="binding site" evidence="5">
    <location>
        <position position="92"/>
    </location>
    <ligand>
        <name>Mg(2+)</name>
        <dbReference type="ChEBI" id="CHEBI:18420"/>
        <label>1</label>
    </ligand>
</feature>
<dbReference type="PANTHER" id="PTHR43285:SF2">
    <property type="entry name" value="ANTHRANILATE PHOSPHORIBOSYLTRANSFERASE"/>
    <property type="match status" value="1"/>
</dbReference>
<feature type="binding site" evidence="5">
    <location>
        <begin position="90"/>
        <end position="93"/>
    </location>
    <ligand>
        <name>5-phospho-alpha-D-ribose 1-diphosphate</name>
        <dbReference type="ChEBI" id="CHEBI:58017"/>
    </ligand>
</feature>
<keyword evidence="5" id="KW-0028">Amino-acid biosynthesis</keyword>
<feature type="binding site" evidence="5">
    <location>
        <position position="80"/>
    </location>
    <ligand>
        <name>5-phospho-alpha-D-ribose 1-diphosphate</name>
        <dbReference type="ChEBI" id="CHEBI:58017"/>
    </ligand>
</feature>
<feature type="binding site" evidence="5">
    <location>
        <position position="224"/>
    </location>
    <ligand>
        <name>Mg(2+)</name>
        <dbReference type="ChEBI" id="CHEBI:18420"/>
        <label>2</label>
    </ligand>
</feature>
<evidence type="ECO:0000313" key="8">
    <source>
        <dbReference type="EMBL" id="WAM34686.1"/>
    </source>
</evidence>
<name>A0ABY7BSH1_9FIRM</name>
<evidence type="ECO:0000256" key="1">
    <source>
        <dbReference type="ARBA" id="ARBA00022676"/>
    </source>
</evidence>
<evidence type="ECO:0000256" key="4">
    <source>
        <dbReference type="ARBA" id="ARBA00023141"/>
    </source>
</evidence>
<dbReference type="GO" id="GO:0004048">
    <property type="term" value="F:anthranilate phosphoribosyltransferase activity"/>
    <property type="evidence" value="ECO:0007669"/>
    <property type="project" value="UniProtKB-EC"/>
</dbReference>
<keyword evidence="5" id="KW-0460">Magnesium</keyword>
<feature type="binding site" evidence="5">
    <location>
        <position position="88"/>
    </location>
    <ligand>
        <name>5-phospho-alpha-D-ribose 1-diphosphate</name>
        <dbReference type="ChEBI" id="CHEBI:58017"/>
    </ligand>
</feature>
<dbReference type="InterPro" id="IPR035902">
    <property type="entry name" value="Nuc_phospho_transferase"/>
</dbReference>
<comment type="catalytic activity">
    <reaction evidence="5">
        <text>N-(5-phospho-beta-D-ribosyl)anthranilate + diphosphate = 5-phospho-alpha-D-ribose 1-diphosphate + anthranilate</text>
        <dbReference type="Rhea" id="RHEA:11768"/>
        <dbReference type="ChEBI" id="CHEBI:16567"/>
        <dbReference type="ChEBI" id="CHEBI:18277"/>
        <dbReference type="ChEBI" id="CHEBI:33019"/>
        <dbReference type="ChEBI" id="CHEBI:58017"/>
        <dbReference type="EC" id="2.4.2.18"/>
    </reaction>
</comment>
<comment type="similarity">
    <text evidence="5">Belongs to the anthranilate phosphoribosyltransferase family.</text>
</comment>
<dbReference type="EC" id="2.4.2.18" evidence="5"/>
<reference evidence="8" key="1">
    <citation type="submission" date="2022-12" db="EMBL/GenBank/DDBJ databases">
        <authorList>
            <person name="Bing R.G."/>
            <person name="Willard D.J."/>
            <person name="Manesh M.J.H."/>
            <person name="Laemthong T."/>
            <person name="Crosby J.R."/>
            <person name="Kelly R.M."/>
        </authorList>
    </citation>
    <scope>NUCLEOTIDE SEQUENCE</scope>
    <source>
        <strain evidence="8">DSM 8990</strain>
    </source>
</reference>
<keyword evidence="3 5" id="KW-0822">Tryptophan biosynthesis</keyword>
<keyword evidence="1 5" id="KW-0328">Glycosyltransferase</keyword>
<dbReference type="InterPro" id="IPR005940">
    <property type="entry name" value="Anthranilate_Pribosyl_Tfrase"/>
</dbReference>
<feature type="domain" description="Glycosyl transferase family 3" evidence="6">
    <location>
        <begin position="73"/>
        <end position="321"/>
    </location>
</feature>
<comment type="pathway">
    <text evidence="5">Amino-acid biosynthesis; L-tryptophan biosynthesis; L-tryptophan from chorismate: step 2/5.</text>
</comment>
<feature type="binding site" evidence="5">
    <location>
        <position position="80"/>
    </location>
    <ligand>
        <name>anthranilate</name>
        <dbReference type="ChEBI" id="CHEBI:16567"/>
        <label>1</label>
    </ligand>
</feature>
<protein>
    <recommendedName>
        <fullName evidence="5">Anthranilate phosphoribosyltransferase</fullName>
        <ecNumber evidence="5">2.4.2.18</ecNumber>
    </recommendedName>
</protein>
<dbReference type="Pfam" id="PF02885">
    <property type="entry name" value="Glycos_trans_3N"/>
    <property type="match status" value="1"/>
</dbReference>
<accession>A0ABY7BSH1</accession>
<comment type="cofactor">
    <cofactor evidence="5">
        <name>Mg(2+)</name>
        <dbReference type="ChEBI" id="CHEBI:18420"/>
    </cofactor>
    <text evidence="5">Binds 2 magnesium ions per monomer.</text>
</comment>
<feature type="binding site" evidence="5">
    <location>
        <position position="225"/>
    </location>
    <ligand>
        <name>Mg(2+)</name>
        <dbReference type="ChEBI" id="CHEBI:18420"/>
        <label>1</label>
    </ligand>
</feature>
<comment type="caution">
    <text evidence="5">Lacks conserved residue(s) required for the propagation of feature annotation.</text>
</comment>
<feature type="binding site" evidence="5">
    <location>
        <position position="225"/>
    </location>
    <ligand>
        <name>Mg(2+)</name>
        <dbReference type="ChEBI" id="CHEBI:18420"/>
        <label>2</label>
    </ligand>
</feature>
<keyword evidence="9" id="KW-1185">Reference proteome</keyword>
<dbReference type="HAMAP" id="MF_00211">
    <property type="entry name" value="TrpD"/>
    <property type="match status" value="1"/>
</dbReference>
<dbReference type="InterPro" id="IPR000312">
    <property type="entry name" value="Glycosyl_Trfase_fam3"/>
</dbReference>
<dbReference type="InterPro" id="IPR017459">
    <property type="entry name" value="Glycosyl_Trfase_fam3_N_dom"/>
</dbReference>
<dbReference type="PANTHER" id="PTHR43285">
    <property type="entry name" value="ANTHRANILATE PHOSPHORIBOSYLTRANSFERASE"/>
    <property type="match status" value="1"/>
</dbReference>
<evidence type="ECO:0000259" key="6">
    <source>
        <dbReference type="Pfam" id="PF00591"/>
    </source>
</evidence>